<evidence type="ECO:0000313" key="1">
    <source>
        <dbReference type="EMBL" id="GAA3224864.1"/>
    </source>
</evidence>
<accession>A0ABP6QG25</accession>
<protein>
    <submittedName>
        <fullName evidence="1">SAM-dependent methyltransferase</fullName>
    </submittedName>
</protein>
<dbReference type="Proteomes" id="UP001501237">
    <property type="component" value="Unassembled WGS sequence"/>
</dbReference>
<keyword evidence="1" id="KW-0808">Transferase</keyword>
<keyword evidence="2" id="KW-1185">Reference proteome</keyword>
<evidence type="ECO:0000313" key="2">
    <source>
        <dbReference type="Proteomes" id="UP001501237"/>
    </source>
</evidence>
<reference evidence="2" key="1">
    <citation type="journal article" date="2019" name="Int. J. Syst. Evol. Microbiol.">
        <title>The Global Catalogue of Microorganisms (GCM) 10K type strain sequencing project: providing services to taxonomists for standard genome sequencing and annotation.</title>
        <authorList>
            <consortium name="The Broad Institute Genomics Platform"/>
            <consortium name="The Broad Institute Genome Sequencing Center for Infectious Disease"/>
            <person name="Wu L."/>
            <person name="Ma J."/>
        </authorList>
    </citation>
    <scope>NUCLEOTIDE SEQUENCE [LARGE SCALE GENOMIC DNA]</scope>
    <source>
        <strain evidence="2">JCM 9377</strain>
    </source>
</reference>
<dbReference type="Pfam" id="PF04672">
    <property type="entry name" value="Methyltransf_19"/>
    <property type="match status" value="1"/>
</dbReference>
<organism evidence="1 2">
    <name type="scientific">Actinocorallia longicatena</name>
    <dbReference type="NCBI Taxonomy" id="111803"/>
    <lineage>
        <taxon>Bacteria</taxon>
        <taxon>Bacillati</taxon>
        <taxon>Actinomycetota</taxon>
        <taxon>Actinomycetes</taxon>
        <taxon>Streptosporangiales</taxon>
        <taxon>Thermomonosporaceae</taxon>
        <taxon>Actinocorallia</taxon>
    </lineage>
</organism>
<dbReference type="SUPFAM" id="SSF53335">
    <property type="entry name" value="S-adenosyl-L-methionine-dependent methyltransferases"/>
    <property type="match status" value="1"/>
</dbReference>
<proteinExistence type="predicted"/>
<dbReference type="InterPro" id="IPR029063">
    <property type="entry name" value="SAM-dependent_MTases_sf"/>
</dbReference>
<dbReference type="Gene3D" id="3.40.50.150">
    <property type="entry name" value="Vaccinia Virus protein VP39"/>
    <property type="match status" value="1"/>
</dbReference>
<dbReference type="GO" id="GO:0032259">
    <property type="term" value="P:methylation"/>
    <property type="evidence" value="ECO:0007669"/>
    <property type="project" value="UniProtKB-KW"/>
</dbReference>
<dbReference type="InterPro" id="IPR006764">
    <property type="entry name" value="SAM_dep_MeTrfase_SAV2177_type"/>
</dbReference>
<dbReference type="GO" id="GO:0008168">
    <property type="term" value="F:methyltransferase activity"/>
    <property type="evidence" value="ECO:0007669"/>
    <property type="project" value="UniProtKB-KW"/>
</dbReference>
<dbReference type="EMBL" id="BAAAUV010000014">
    <property type="protein sequence ID" value="GAA3224864.1"/>
    <property type="molecule type" value="Genomic_DNA"/>
</dbReference>
<comment type="caution">
    <text evidence="1">The sequence shown here is derived from an EMBL/GenBank/DDBJ whole genome shotgun (WGS) entry which is preliminary data.</text>
</comment>
<name>A0ABP6QG25_9ACTN</name>
<keyword evidence="1" id="KW-0489">Methyltransferase</keyword>
<dbReference type="RefSeq" id="WP_344833121.1">
    <property type="nucleotide sequence ID" value="NZ_BAAAUV010000014.1"/>
</dbReference>
<sequence>MRSGDAGDPIGSTTPNVARMYDFYLGGKDHFAADREAARRVLELAPFTPLLAAQNRGFLRRSVRLLSSRGVRQFLDLGAGLPTRGNVHEVARDADPGARVVYLDCDPVVVAHGRALLTSGDGLVEMTDVDMRDPERILGDAVVRRVIDFERPVGLLMNSVLHCLTDDEDPYGIVATLLEALVPGSYLAISHTTGNDGLTSAVGAIYDNATTGMTYRSPEKIEKFFTGTELLDPGVVPLAAWRPDLVPVPRGGAERRAREKAAAGKWDLDRYYLCGVGRKPSAVPE</sequence>
<gene>
    <name evidence="1" type="ORF">GCM10010468_52200</name>
</gene>
<dbReference type="PIRSF" id="PIRSF017393">
    <property type="entry name" value="MTase_SAV2177"/>
    <property type="match status" value="1"/>
</dbReference>